<accession>A0A932CQE1</accession>
<dbReference type="AlphaFoldDB" id="A0A932CQE1"/>
<organism evidence="1 2">
    <name type="scientific">Tectimicrobiota bacterium</name>
    <dbReference type="NCBI Taxonomy" id="2528274"/>
    <lineage>
        <taxon>Bacteria</taxon>
        <taxon>Pseudomonadati</taxon>
        <taxon>Nitrospinota/Tectimicrobiota group</taxon>
        <taxon>Candidatus Tectimicrobiota</taxon>
    </lineage>
</organism>
<reference evidence="1" key="1">
    <citation type="submission" date="2020-07" db="EMBL/GenBank/DDBJ databases">
        <title>Huge and variable diversity of episymbiotic CPR bacteria and DPANN archaea in groundwater ecosystems.</title>
        <authorList>
            <person name="He C.Y."/>
            <person name="Keren R."/>
            <person name="Whittaker M."/>
            <person name="Farag I.F."/>
            <person name="Doudna J."/>
            <person name="Cate J.H.D."/>
            <person name="Banfield J.F."/>
        </authorList>
    </citation>
    <scope>NUCLEOTIDE SEQUENCE</scope>
    <source>
        <strain evidence="1">NC_groundwater_672_Ag_B-0.1um_62_36</strain>
    </source>
</reference>
<evidence type="ECO:0000313" key="1">
    <source>
        <dbReference type="EMBL" id="MBI2877568.1"/>
    </source>
</evidence>
<sequence length="59" mass="7196">MRRDLIELLTSYKLLTDSEEKKRWREWAFSNTEFDGEWEYQEFHEALEQIDQGLQEGVA</sequence>
<proteinExistence type="predicted"/>
<evidence type="ECO:0000313" key="2">
    <source>
        <dbReference type="Proteomes" id="UP000769766"/>
    </source>
</evidence>
<dbReference type="Proteomes" id="UP000769766">
    <property type="component" value="Unassembled WGS sequence"/>
</dbReference>
<dbReference type="EMBL" id="JACPRF010000364">
    <property type="protein sequence ID" value="MBI2877568.1"/>
    <property type="molecule type" value="Genomic_DNA"/>
</dbReference>
<comment type="caution">
    <text evidence="1">The sequence shown here is derived from an EMBL/GenBank/DDBJ whole genome shotgun (WGS) entry which is preliminary data.</text>
</comment>
<protein>
    <submittedName>
        <fullName evidence="1">Uncharacterized protein</fullName>
    </submittedName>
</protein>
<name>A0A932CQE1_UNCTE</name>
<gene>
    <name evidence="1" type="ORF">HYY20_11875</name>
</gene>